<evidence type="ECO:0000313" key="2">
    <source>
        <dbReference type="Proteomes" id="UP000191612"/>
    </source>
</evidence>
<comment type="caution">
    <text evidence="1">The sequence shown here is derived from an EMBL/GenBank/DDBJ whole genome shotgun (WGS) entry which is preliminary data.</text>
</comment>
<name>A0A1V6QVZ7_9EURO</name>
<dbReference type="EMBL" id="MDYO01000033">
    <property type="protein sequence ID" value="OQD93385.1"/>
    <property type="molecule type" value="Genomic_DNA"/>
</dbReference>
<dbReference type="OrthoDB" id="76567at2759"/>
<dbReference type="Proteomes" id="UP000191612">
    <property type="component" value="Unassembled WGS sequence"/>
</dbReference>
<evidence type="ECO:0000313" key="1">
    <source>
        <dbReference type="EMBL" id="OQD93385.1"/>
    </source>
</evidence>
<gene>
    <name evidence="1" type="ORF">PENSOL_c033G01760</name>
</gene>
<organism evidence="1 2">
    <name type="scientific">Penicillium solitum</name>
    <dbReference type="NCBI Taxonomy" id="60172"/>
    <lineage>
        <taxon>Eukaryota</taxon>
        <taxon>Fungi</taxon>
        <taxon>Dikarya</taxon>
        <taxon>Ascomycota</taxon>
        <taxon>Pezizomycotina</taxon>
        <taxon>Eurotiomycetes</taxon>
        <taxon>Eurotiomycetidae</taxon>
        <taxon>Eurotiales</taxon>
        <taxon>Aspergillaceae</taxon>
        <taxon>Penicillium</taxon>
    </lineage>
</organism>
<accession>A0A1V6QVZ7</accession>
<keyword evidence="2" id="KW-1185">Reference proteome</keyword>
<dbReference type="STRING" id="60172.A0A1V6QVZ7"/>
<sequence length="267" mass="30663">MYADVLPSTTPKYEFKGIQHLLQIVEGPGEEDEQCEGHNPYIIFTIDERSFLDCLENSPSRSLGKSWECYDPSINELLVKIMESPPHGVAISAFTEIFLAWRGPYNSNYPLEGTGTIIFRGNSKKKKKADCSWRPEHSGLDRKWPTIAVEVAYTEPPAKMIRDVQFWLNECDGQVNIMLTVKIHKRGKISIEQWRMGARAPFPVQKLEISRNPAPNCEKIQGSMRLSFEDIHLRPKGPNDTDFVITHQNIESLAHRVWHQQDREDQS</sequence>
<proteinExistence type="predicted"/>
<reference evidence="2" key="1">
    <citation type="journal article" date="2017" name="Nat. Microbiol.">
        <title>Global analysis of biosynthetic gene clusters reveals vast potential of secondary metabolite production in Penicillium species.</title>
        <authorList>
            <person name="Nielsen J.C."/>
            <person name="Grijseels S."/>
            <person name="Prigent S."/>
            <person name="Ji B."/>
            <person name="Dainat J."/>
            <person name="Nielsen K.F."/>
            <person name="Frisvad J.C."/>
            <person name="Workman M."/>
            <person name="Nielsen J."/>
        </authorList>
    </citation>
    <scope>NUCLEOTIDE SEQUENCE [LARGE SCALE GENOMIC DNA]</scope>
    <source>
        <strain evidence="2">IBT 29525</strain>
    </source>
</reference>
<protein>
    <submittedName>
        <fullName evidence="1">Uncharacterized protein</fullName>
    </submittedName>
</protein>
<dbReference type="AlphaFoldDB" id="A0A1V6QVZ7"/>